<evidence type="ECO:0000313" key="4">
    <source>
        <dbReference type="Proteomes" id="UP001230426"/>
    </source>
</evidence>
<dbReference type="Proteomes" id="UP001230426">
    <property type="component" value="Unassembled WGS sequence"/>
</dbReference>
<protein>
    <submittedName>
        <fullName evidence="3">Protein-tyrosine phosphatase</fullName>
        <ecNumber evidence="3">3.1.3.48</ecNumber>
    </submittedName>
</protein>
<evidence type="ECO:0000313" key="3">
    <source>
        <dbReference type="EMBL" id="MDP9866830.1"/>
    </source>
</evidence>
<dbReference type="InterPro" id="IPR050438">
    <property type="entry name" value="LMW_PTPase"/>
</dbReference>
<organism evidence="3 4">
    <name type="scientific">Streptosporangium brasiliense</name>
    <dbReference type="NCBI Taxonomy" id="47480"/>
    <lineage>
        <taxon>Bacteria</taxon>
        <taxon>Bacillati</taxon>
        <taxon>Actinomycetota</taxon>
        <taxon>Actinomycetes</taxon>
        <taxon>Streptosporangiales</taxon>
        <taxon>Streptosporangiaceae</taxon>
        <taxon>Streptosporangium</taxon>
    </lineage>
</organism>
<dbReference type="PANTHER" id="PTHR11717:SF31">
    <property type="entry name" value="LOW MOLECULAR WEIGHT PROTEIN-TYROSINE-PHOSPHATASE ETP-RELATED"/>
    <property type="match status" value="1"/>
</dbReference>
<sequence>MQGSPDSAETVDPAPPGPDGSGRRDPEALPAPAEDAGFRILYVCTGNICRSPLAERLTRAALGPCPALQVVSAGTHAEPGRQMAERAQRVLVRLGGDPSGFAAQPLTSELVAAADLVLTATAEHRAGSVAKHLPAAARAFTIAEFGALTRAVPAAAVTCHEDPVRRARALLTEVRALRGLVHVDQPDIPDPYGGSRLAYRAAGRRIATSLAVPLRLLTR</sequence>
<dbReference type="GO" id="GO:0004725">
    <property type="term" value="F:protein tyrosine phosphatase activity"/>
    <property type="evidence" value="ECO:0007669"/>
    <property type="project" value="UniProtKB-EC"/>
</dbReference>
<dbReference type="PANTHER" id="PTHR11717">
    <property type="entry name" value="LOW MOLECULAR WEIGHT PROTEIN TYROSINE PHOSPHATASE"/>
    <property type="match status" value="1"/>
</dbReference>
<dbReference type="InterPro" id="IPR036196">
    <property type="entry name" value="Ptyr_pPase_sf"/>
</dbReference>
<proteinExistence type="predicted"/>
<keyword evidence="3" id="KW-0378">Hydrolase</keyword>
<accession>A0ABT9REL6</accession>
<evidence type="ECO:0000256" key="1">
    <source>
        <dbReference type="SAM" id="MobiDB-lite"/>
    </source>
</evidence>
<dbReference type="SUPFAM" id="SSF52788">
    <property type="entry name" value="Phosphotyrosine protein phosphatases I"/>
    <property type="match status" value="1"/>
</dbReference>
<feature type="domain" description="Phosphotyrosine protein phosphatase I" evidence="2">
    <location>
        <begin position="38"/>
        <end position="219"/>
    </location>
</feature>
<evidence type="ECO:0000259" key="2">
    <source>
        <dbReference type="SMART" id="SM00226"/>
    </source>
</evidence>
<dbReference type="RefSeq" id="WP_306867966.1">
    <property type="nucleotide sequence ID" value="NZ_JAUSRB010000002.1"/>
</dbReference>
<dbReference type="Pfam" id="PF01451">
    <property type="entry name" value="LMWPc"/>
    <property type="match status" value="1"/>
</dbReference>
<dbReference type="SMART" id="SM00226">
    <property type="entry name" value="LMWPc"/>
    <property type="match status" value="1"/>
</dbReference>
<dbReference type="EC" id="3.1.3.48" evidence="3"/>
<dbReference type="Gene3D" id="3.40.50.2300">
    <property type="match status" value="1"/>
</dbReference>
<reference evidence="3 4" key="1">
    <citation type="submission" date="2023-07" db="EMBL/GenBank/DDBJ databases">
        <title>Sequencing the genomes of 1000 actinobacteria strains.</title>
        <authorList>
            <person name="Klenk H.-P."/>
        </authorList>
    </citation>
    <scope>NUCLEOTIDE SEQUENCE [LARGE SCALE GENOMIC DNA]</scope>
    <source>
        <strain evidence="3 4">DSM 44109</strain>
    </source>
</reference>
<keyword evidence="4" id="KW-1185">Reference proteome</keyword>
<feature type="region of interest" description="Disordered" evidence="1">
    <location>
        <begin position="1"/>
        <end position="31"/>
    </location>
</feature>
<gene>
    <name evidence="3" type="ORF">J2S55_006096</name>
</gene>
<dbReference type="EMBL" id="JAUSRB010000002">
    <property type="protein sequence ID" value="MDP9866830.1"/>
    <property type="molecule type" value="Genomic_DNA"/>
</dbReference>
<comment type="caution">
    <text evidence="3">The sequence shown here is derived from an EMBL/GenBank/DDBJ whole genome shotgun (WGS) entry which is preliminary data.</text>
</comment>
<name>A0ABT9REL6_9ACTN</name>
<dbReference type="InterPro" id="IPR023485">
    <property type="entry name" value="Ptyr_pPase"/>
</dbReference>